<dbReference type="Proteomes" id="UP000381693">
    <property type="component" value="Unassembled WGS sequence"/>
</dbReference>
<evidence type="ECO:0000313" key="1">
    <source>
        <dbReference type="EMBL" id="VVM05785.1"/>
    </source>
</evidence>
<keyword evidence="2" id="KW-1185">Reference proteome</keyword>
<evidence type="ECO:0000313" key="2">
    <source>
        <dbReference type="Proteomes" id="UP000381693"/>
    </source>
</evidence>
<dbReference type="EMBL" id="CABFUZ020000097">
    <property type="protein sequence ID" value="VVM05785.1"/>
    <property type="molecule type" value="Genomic_DNA"/>
</dbReference>
<reference evidence="1" key="1">
    <citation type="submission" date="2019-09" db="EMBL/GenBank/DDBJ databases">
        <authorList>
            <person name="Cremers G."/>
        </authorList>
    </citation>
    <scope>NUCLEOTIDE SEQUENCE [LARGE SCALE GENOMIC DNA]</scope>
    <source>
        <strain evidence="1">3B</strain>
    </source>
</reference>
<gene>
    <name evidence="1" type="ORF">MAMC_00793</name>
</gene>
<protein>
    <submittedName>
        <fullName evidence="1">Uncharacterized protein</fullName>
    </submittedName>
</protein>
<accession>A0A5E6MBT2</accession>
<organism evidence="1 2">
    <name type="scientific">Methylacidimicrobium cyclopophantes</name>
    <dbReference type="NCBI Taxonomy" id="1041766"/>
    <lineage>
        <taxon>Bacteria</taxon>
        <taxon>Pseudomonadati</taxon>
        <taxon>Verrucomicrobiota</taxon>
        <taxon>Methylacidimicrobium</taxon>
    </lineage>
</organism>
<dbReference type="AlphaFoldDB" id="A0A5E6MBT2"/>
<comment type="caution">
    <text evidence="1">The sequence shown here is derived from an EMBL/GenBank/DDBJ whole genome shotgun (WGS) entry which is preliminary data.</text>
</comment>
<proteinExistence type="predicted"/>
<name>A0A5E6MBT2_9BACT</name>
<sequence>MREIGRLGLVDPCNGNTANRRNGCIVDPEVLHIPFSLWHEPEERKKVVAKVVGRPIASLKKAEKTS</sequence>